<comment type="caution">
    <text evidence="1">The sequence shown here is derived from an EMBL/GenBank/DDBJ whole genome shotgun (WGS) entry which is preliminary data.</text>
</comment>
<evidence type="ECO:0000313" key="2">
    <source>
        <dbReference type="Proteomes" id="UP001501204"/>
    </source>
</evidence>
<name>A0ABP4XGJ5_9MICC</name>
<reference evidence="2" key="1">
    <citation type="journal article" date="2019" name="Int. J. Syst. Evol. Microbiol.">
        <title>The Global Catalogue of Microorganisms (GCM) 10K type strain sequencing project: providing services to taxonomists for standard genome sequencing and annotation.</title>
        <authorList>
            <consortium name="The Broad Institute Genomics Platform"/>
            <consortium name="The Broad Institute Genome Sequencing Center for Infectious Disease"/>
            <person name="Wu L."/>
            <person name="Ma J."/>
        </authorList>
    </citation>
    <scope>NUCLEOTIDE SEQUENCE [LARGE SCALE GENOMIC DNA]</scope>
    <source>
        <strain evidence="2">JCM 14735</strain>
    </source>
</reference>
<dbReference type="EMBL" id="BAAAOA010000047">
    <property type="protein sequence ID" value="GAA1774737.1"/>
    <property type="molecule type" value="Genomic_DNA"/>
</dbReference>
<evidence type="ECO:0000313" key="1">
    <source>
        <dbReference type="EMBL" id="GAA1774737.1"/>
    </source>
</evidence>
<protein>
    <submittedName>
        <fullName evidence="1">Uncharacterized protein</fullName>
    </submittedName>
</protein>
<proteinExistence type="predicted"/>
<gene>
    <name evidence="1" type="ORF">GCM10009767_35960</name>
</gene>
<accession>A0ABP4XGJ5</accession>
<keyword evidence="2" id="KW-1185">Reference proteome</keyword>
<organism evidence="1 2">
    <name type="scientific">Kocuria aegyptia</name>
    <dbReference type="NCBI Taxonomy" id="330943"/>
    <lineage>
        <taxon>Bacteria</taxon>
        <taxon>Bacillati</taxon>
        <taxon>Actinomycetota</taxon>
        <taxon>Actinomycetes</taxon>
        <taxon>Micrococcales</taxon>
        <taxon>Micrococcaceae</taxon>
        <taxon>Kocuria</taxon>
    </lineage>
</organism>
<dbReference type="Proteomes" id="UP001501204">
    <property type="component" value="Unassembled WGS sequence"/>
</dbReference>
<sequence length="87" mass="8916">MDVSAVGDLSRIVTAARCVARSSGAQGVCLRMTVEAGTRAAAYGAALSMLATEVLPHLEGADLTDLRIVAEDLVPAPGTEAVHQLAR</sequence>